<dbReference type="SUPFAM" id="SSF53448">
    <property type="entry name" value="Nucleotide-diphospho-sugar transferases"/>
    <property type="match status" value="1"/>
</dbReference>
<dbReference type="EMBL" id="CP098248">
    <property type="protein sequence ID" value="WAV96771.1"/>
    <property type="molecule type" value="Genomic_DNA"/>
</dbReference>
<protein>
    <submittedName>
        <fullName evidence="3">Glycosyltransferase family 2 protein</fullName>
    </submittedName>
</protein>
<evidence type="ECO:0000313" key="4">
    <source>
        <dbReference type="EMBL" id="WAV96771.1"/>
    </source>
</evidence>
<reference evidence="3" key="2">
    <citation type="journal article" date="2022" name="Front. Microbiol.">
        <title>New perspectives on an old grouping: The genomic and phenotypic variability of Oxalobacter formigenes and the implications for calcium oxalate stone prevention.</title>
        <authorList>
            <person name="Chmiel J.A."/>
            <person name="Carr C."/>
            <person name="Stuivenberg G.A."/>
            <person name="Venema R."/>
            <person name="Chanyi R.M."/>
            <person name="Al K.F."/>
            <person name="Giguere D."/>
            <person name="Say H."/>
            <person name="Akouris P.P."/>
            <person name="Dominguez Romero S.A."/>
            <person name="Kwong A."/>
            <person name="Tai V."/>
            <person name="Koval S.F."/>
            <person name="Razvi H."/>
            <person name="Bjazevic J."/>
            <person name="Burton J.P."/>
        </authorList>
    </citation>
    <scope>NUCLEOTIDE SEQUENCE</scope>
    <source>
        <strain evidence="3">OxK</strain>
    </source>
</reference>
<reference evidence="4" key="1">
    <citation type="journal article" date="2022" name="Front. Microbiol.">
        <title>New perspectives on an old grouping: The genomic and phenotypic variability of Oxalobacter formigenes and the implications for calcium oxalate stone prevention.</title>
        <authorList>
            <person name="Chmiel J.A."/>
            <person name="Carr C."/>
            <person name="Stuivenberg G.A."/>
            <person name="Venema R."/>
            <person name="Chanyi R.M."/>
            <person name="Al K.F."/>
            <person name="Giguere D."/>
            <person name="Say H."/>
            <person name="Akouris P.P."/>
            <person name="Dominguez Romero S.A."/>
            <person name="Kwong A."/>
            <person name="Tai V."/>
            <person name="Koval S.F."/>
            <person name="Razvi H."/>
            <person name="Bjazevic J."/>
            <person name="Burton J.P."/>
        </authorList>
    </citation>
    <scope>NUCLEOTIDE SEQUENCE</scope>
    <source>
        <strain evidence="4">HOxNP-1</strain>
    </source>
</reference>
<dbReference type="InterPro" id="IPR001173">
    <property type="entry name" value="Glyco_trans_2-like"/>
</dbReference>
<organism evidence="3">
    <name type="scientific">Oxalobacter aliiformigenes</name>
    <dbReference type="NCBI Taxonomy" id="2946593"/>
    <lineage>
        <taxon>Bacteria</taxon>
        <taxon>Pseudomonadati</taxon>
        <taxon>Pseudomonadota</taxon>
        <taxon>Betaproteobacteria</taxon>
        <taxon>Burkholderiales</taxon>
        <taxon>Oxalobacteraceae</taxon>
        <taxon>Oxalobacter</taxon>
    </lineage>
</organism>
<sequence length="254" mass="28639">MTPISGLVITLNEAHNITDCIRSMKRICDDIVVVDSGSTDGTIELAREQGALVIVQKPFLGDGPQRSLGLPHCRHQWVLNLDADERLEDDFVDYVKKTDLDALGVDLVETRRHNLLGGRFTPYAGQYPDYVKRLFNRTQADFKPVVAHSHVEANSSIKVPVHITHYSYRDYPDLVAKSRYSGWLAKDLAESGKPLHAWQPILHGSWAFIRHYLVQAGFLAGLDGLTISLCKGMSSYLKYAHAIELRRNRKKEES</sequence>
<dbReference type="Proteomes" id="UP001164819">
    <property type="component" value="Chromosome"/>
</dbReference>
<accession>A0A9E9LBE8</accession>
<gene>
    <name evidence="4" type="ORF">NB645_08065</name>
    <name evidence="3" type="ORF">NB646_09220</name>
</gene>
<dbReference type="RefSeq" id="WP_269264252.1">
    <property type="nucleotide sequence ID" value="NZ_CP098248.1"/>
</dbReference>
<keyword evidence="5" id="KW-1185">Reference proteome</keyword>
<name>A0A9E9LBE8_9BURK</name>
<proteinExistence type="inferred from homology"/>
<dbReference type="Proteomes" id="UP001164794">
    <property type="component" value="Chromosome"/>
</dbReference>
<dbReference type="CDD" id="cd02511">
    <property type="entry name" value="Beta4Glucosyltransferase"/>
    <property type="match status" value="1"/>
</dbReference>
<dbReference type="InterPro" id="IPR029044">
    <property type="entry name" value="Nucleotide-diphossugar_trans"/>
</dbReference>
<dbReference type="Gene3D" id="3.90.550.10">
    <property type="entry name" value="Spore Coat Polysaccharide Biosynthesis Protein SpsA, Chain A"/>
    <property type="match status" value="1"/>
</dbReference>
<dbReference type="Pfam" id="PF00535">
    <property type="entry name" value="Glycos_transf_2"/>
    <property type="match status" value="1"/>
</dbReference>
<dbReference type="EMBL" id="CP098251">
    <property type="protein sequence ID" value="WAV90993.1"/>
    <property type="molecule type" value="Genomic_DNA"/>
</dbReference>
<evidence type="ECO:0000259" key="2">
    <source>
        <dbReference type="Pfam" id="PF00535"/>
    </source>
</evidence>
<evidence type="ECO:0000256" key="1">
    <source>
        <dbReference type="ARBA" id="ARBA00038494"/>
    </source>
</evidence>
<comment type="similarity">
    <text evidence="1">Belongs to the glycosyltransferase 2 family. WaaE/KdtX subfamily.</text>
</comment>
<dbReference type="PANTHER" id="PTHR43630:SF2">
    <property type="entry name" value="GLYCOSYLTRANSFERASE"/>
    <property type="match status" value="1"/>
</dbReference>
<evidence type="ECO:0000313" key="5">
    <source>
        <dbReference type="Proteomes" id="UP001164794"/>
    </source>
</evidence>
<dbReference type="AlphaFoldDB" id="A0A9E9LBE8"/>
<feature type="domain" description="Glycosyltransferase 2-like" evidence="2">
    <location>
        <begin position="7"/>
        <end position="97"/>
    </location>
</feature>
<evidence type="ECO:0000313" key="3">
    <source>
        <dbReference type="EMBL" id="WAV90993.1"/>
    </source>
</evidence>
<dbReference type="PANTHER" id="PTHR43630">
    <property type="entry name" value="POLY-BETA-1,6-N-ACETYL-D-GLUCOSAMINE SYNTHASE"/>
    <property type="match status" value="1"/>
</dbReference>